<dbReference type="Gene3D" id="4.10.240.10">
    <property type="entry name" value="Zn(2)-C6 fungal-type DNA-binding domain"/>
    <property type="match status" value="1"/>
</dbReference>
<evidence type="ECO:0000256" key="2">
    <source>
        <dbReference type="ARBA" id="ARBA00023015"/>
    </source>
</evidence>
<evidence type="ECO:0000256" key="5">
    <source>
        <dbReference type="SAM" id="MobiDB-lite"/>
    </source>
</evidence>
<dbReference type="InterPro" id="IPR007219">
    <property type="entry name" value="XnlR_reg_dom"/>
</dbReference>
<sequence>MDLVTKRRRRMVSPDRRKKVTQACDSCKRRKQKCNGGAPCNTCASRDVECVYSEIDRRSLKSLKTHSATPVQSLNENFAHFHSLSPDPFRLEVATVLTAPSFDPPRAKSYIPASLQPLLSFPIEYPDDHVPCSDNGLFAHTGSGDTEADNDAHSASVHNLSISRMVSDTAGNFRYMGESSTLSLLSQTRKIYLRVLGPSRYTDDPLRIHVHDFPHALSSKRTLQLPLRAFTDHLVLCFQDCVNELHHIFDMAYLKNVLIEGIYSDPISATPRQLCLLHLVCAVGAVYANIARDFPGNMVPAEEFFQNGIHFIHQSVENGNLWLVEAYTLIYLYYQSVCKLSTAWVFLGTAIRFAQALGMDKQPVNDSFANKSYALHRRKLWRSLYIHDRLVSSHLGRNFTIEDYQWTDYNNIPPAQCEPALGTSEASKIVFRERCEHELLRVCRILGRVTYEVYLTPRVDVRRARLLAVELKLWAIHLPPDLQVRTLLRENRSGYYTDCHPLHLLHLTHLHAIMVLSRPFCNFHILAHLGFLRLNRRSRQFEVMEMFYEALLKAALLTIKLSEYIFEENVPPLKPRLLFNYVFHSGLMVGMVLLVQQRGKLEPAEASKCDLPVVLCATLGSAIRVLQAWAEVDLIAKRYSYILRDMLEAFVAGESVATAPVTTVDSRNGPDKSDSDAQVPPSLFDSAGANDLQTIDDLLDFQNWIAMADSTTHLTNGQIYHTTMSRVNSSVEQQYSKPGAGESVVTAVPDPIYPGDLASDTSAELFFVDMRDLGMAAFEGAFMFDIGN</sequence>
<reference evidence="8" key="1">
    <citation type="submission" date="2016-05" db="EMBL/GenBank/DDBJ databases">
        <title>Comparative genomics of biotechnologically important yeasts.</title>
        <authorList>
            <consortium name="DOE Joint Genome Institute"/>
            <person name="Riley R."/>
            <person name="Haridas S."/>
            <person name="Wolfe K.H."/>
            <person name="Lopes M.R."/>
            <person name="Hittinger C.T."/>
            <person name="Goker M."/>
            <person name="Salamov A."/>
            <person name="Wisecaver J."/>
            <person name="Long T.M."/>
            <person name="Aerts A.L."/>
            <person name="Barry K."/>
            <person name="Choi C."/>
            <person name="Clum A."/>
            <person name="Coughlan A.Y."/>
            <person name="Deshpande S."/>
            <person name="Douglass A.P."/>
            <person name="Hanson S.J."/>
            <person name="Klenk H.-P."/>
            <person name="Labutti K."/>
            <person name="Lapidus A."/>
            <person name="Lindquist E."/>
            <person name="Lipzen A."/>
            <person name="Meier-Kolthoff J.P."/>
            <person name="Ohm R.A."/>
            <person name="Otillar R.P."/>
            <person name="Pangilinan J."/>
            <person name="Peng Y."/>
            <person name="Rokas A."/>
            <person name="Rosa C.A."/>
            <person name="Scheuner C."/>
            <person name="Sibirny A.A."/>
            <person name="Slot J.C."/>
            <person name="Stielow J.B."/>
            <person name="Sun H."/>
            <person name="Kurtzman C.P."/>
            <person name="Blackwell M."/>
            <person name="Grigoriev I.V."/>
            <person name="Jeffries T.W."/>
        </authorList>
    </citation>
    <scope>NUCLEOTIDE SEQUENCE [LARGE SCALE GENOMIC DNA]</scope>
    <source>
        <strain evidence="8">NRRL Y-12698</strain>
    </source>
</reference>
<dbReference type="AlphaFoldDB" id="A0A1E3QKA0"/>
<evidence type="ECO:0000259" key="6">
    <source>
        <dbReference type="PROSITE" id="PS50048"/>
    </source>
</evidence>
<dbReference type="GO" id="GO:0008270">
    <property type="term" value="F:zinc ion binding"/>
    <property type="evidence" value="ECO:0007669"/>
    <property type="project" value="InterPro"/>
</dbReference>
<dbReference type="EMBL" id="KV454440">
    <property type="protein sequence ID" value="ODQ77427.1"/>
    <property type="molecule type" value="Genomic_DNA"/>
</dbReference>
<evidence type="ECO:0000256" key="4">
    <source>
        <dbReference type="ARBA" id="ARBA00023242"/>
    </source>
</evidence>
<proteinExistence type="predicted"/>
<dbReference type="GeneID" id="30147773"/>
<feature type="domain" description="Zn(2)-C6 fungal-type" evidence="6">
    <location>
        <begin position="23"/>
        <end position="52"/>
    </location>
</feature>
<evidence type="ECO:0000313" key="8">
    <source>
        <dbReference type="Proteomes" id="UP000094336"/>
    </source>
</evidence>
<keyword evidence="3" id="KW-0804">Transcription</keyword>
<dbReference type="GO" id="GO:0003677">
    <property type="term" value="F:DNA binding"/>
    <property type="evidence" value="ECO:0007669"/>
    <property type="project" value="InterPro"/>
</dbReference>
<dbReference type="Proteomes" id="UP000094336">
    <property type="component" value="Unassembled WGS sequence"/>
</dbReference>
<gene>
    <name evidence="7" type="ORF">BABINDRAFT_163451</name>
</gene>
<keyword evidence="2" id="KW-0805">Transcription regulation</keyword>
<dbReference type="SMART" id="SM00066">
    <property type="entry name" value="GAL4"/>
    <property type="match status" value="1"/>
</dbReference>
<keyword evidence="8" id="KW-1185">Reference proteome</keyword>
<protein>
    <recommendedName>
        <fullName evidence="6">Zn(2)-C6 fungal-type domain-containing protein</fullName>
    </recommendedName>
</protein>
<evidence type="ECO:0000313" key="7">
    <source>
        <dbReference type="EMBL" id="ODQ77427.1"/>
    </source>
</evidence>
<keyword evidence="1" id="KW-0479">Metal-binding</keyword>
<dbReference type="InterPro" id="IPR001138">
    <property type="entry name" value="Zn2Cys6_DnaBD"/>
</dbReference>
<dbReference type="PANTHER" id="PTHR47424:SF6">
    <property type="entry name" value="PROLINE UTILIZATION TRANS-ACTIVATOR"/>
    <property type="match status" value="1"/>
</dbReference>
<dbReference type="PANTHER" id="PTHR47424">
    <property type="entry name" value="REGULATORY PROTEIN GAL4"/>
    <property type="match status" value="1"/>
</dbReference>
<feature type="region of interest" description="Disordered" evidence="5">
    <location>
        <begin position="662"/>
        <end position="682"/>
    </location>
</feature>
<dbReference type="SUPFAM" id="SSF57701">
    <property type="entry name" value="Zn2/Cys6 DNA-binding domain"/>
    <property type="match status" value="1"/>
</dbReference>
<dbReference type="InterPro" id="IPR036864">
    <property type="entry name" value="Zn2-C6_fun-type_DNA-bd_sf"/>
</dbReference>
<dbReference type="InterPro" id="IPR051127">
    <property type="entry name" value="Fungal_SecMet_Regulators"/>
</dbReference>
<dbReference type="CDD" id="cd12148">
    <property type="entry name" value="fungal_TF_MHR"/>
    <property type="match status" value="1"/>
</dbReference>
<dbReference type="GO" id="GO:0000981">
    <property type="term" value="F:DNA-binding transcription factor activity, RNA polymerase II-specific"/>
    <property type="evidence" value="ECO:0007669"/>
    <property type="project" value="InterPro"/>
</dbReference>
<organism evidence="7 8">
    <name type="scientific">Babjeviella inositovora NRRL Y-12698</name>
    <dbReference type="NCBI Taxonomy" id="984486"/>
    <lineage>
        <taxon>Eukaryota</taxon>
        <taxon>Fungi</taxon>
        <taxon>Dikarya</taxon>
        <taxon>Ascomycota</taxon>
        <taxon>Saccharomycotina</taxon>
        <taxon>Pichiomycetes</taxon>
        <taxon>Serinales incertae sedis</taxon>
        <taxon>Babjeviella</taxon>
    </lineage>
</organism>
<dbReference type="PROSITE" id="PS50048">
    <property type="entry name" value="ZN2_CY6_FUNGAL_2"/>
    <property type="match status" value="1"/>
</dbReference>
<evidence type="ECO:0000256" key="1">
    <source>
        <dbReference type="ARBA" id="ARBA00022723"/>
    </source>
</evidence>
<accession>A0A1E3QKA0</accession>
<dbReference type="Pfam" id="PF00172">
    <property type="entry name" value="Zn_clus"/>
    <property type="match status" value="1"/>
</dbReference>
<dbReference type="STRING" id="984486.A0A1E3QKA0"/>
<name>A0A1E3QKA0_9ASCO</name>
<evidence type="ECO:0000256" key="3">
    <source>
        <dbReference type="ARBA" id="ARBA00023163"/>
    </source>
</evidence>
<dbReference type="OrthoDB" id="3364175at2759"/>
<dbReference type="RefSeq" id="XP_018982755.1">
    <property type="nucleotide sequence ID" value="XM_019129920.1"/>
</dbReference>
<dbReference type="PROSITE" id="PS00463">
    <property type="entry name" value="ZN2_CY6_FUNGAL_1"/>
    <property type="match status" value="1"/>
</dbReference>
<dbReference type="Pfam" id="PF04082">
    <property type="entry name" value="Fungal_trans"/>
    <property type="match status" value="1"/>
</dbReference>
<keyword evidence="4" id="KW-0539">Nucleus</keyword>
<dbReference type="CDD" id="cd00067">
    <property type="entry name" value="GAL4"/>
    <property type="match status" value="1"/>
</dbReference>
<dbReference type="SMART" id="SM00906">
    <property type="entry name" value="Fungal_trans"/>
    <property type="match status" value="1"/>
</dbReference>
<dbReference type="GO" id="GO:0006351">
    <property type="term" value="P:DNA-templated transcription"/>
    <property type="evidence" value="ECO:0007669"/>
    <property type="project" value="InterPro"/>
</dbReference>